<evidence type="ECO:0000313" key="1">
    <source>
        <dbReference type="EMBL" id="CRH05366.1"/>
    </source>
</evidence>
<dbReference type="EMBL" id="LO017727">
    <property type="protein sequence ID" value="CRH05366.1"/>
    <property type="molecule type" value="Genomic_DNA"/>
</dbReference>
<organism evidence="1">
    <name type="scientific">Magnetococcus massalia (strain MO-1)</name>
    <dbReference type="NCBI Taxonomy" id="451514"/>
    <lineage>
        <taxon>Bacteria</taxon>
        <taxon>Pseudomonadati</taxon>
        <taxon>Pseudomonadota</taxon>
        <taxon>Magnetococcia</taxon>
        <taxon>Magnetococcales</taxon>
        <taxon>Magnetococcaceae</taxon>
        <taxon>Magnetococcus</taxon>
    </lineage>
</organism>
<sequence>MDICSVEQRTILELKVALLKFMKLCKKDAEVKEKLYGLFDRLPQLADHHLVATKNNHECIGESCKLYSRMKATVEVVRTAKSYRELMERFKELGVYRHGGLYLH</sequence>
<gene>
    <name evidence="1" type="ORF">MAGMO_1172</name>
</gene>
<dbReference type="AlphaFoldDB" id="A0A1S7LHT0"/>
<name>A0A1S7LHT0_MAGMO</name>
<reference evidence="1" key="1">
    <citation type="submission" date="2015-04" db="EMBL/GenBank/DDBJ databases">
        <authorList>
            <person name="Syromyatnikov M.Y."/>
            <person name="Popov V.N."/>
        </authorList>
    </citation>
    <scope>NUCLEOTIDE SEQUENCE</scope>
    <source>
        <strain evidence="1">MO-1</strain>
    </source>
</reference>
<protein>
    <submittedName>
        <fullName evidence="1">Uncharacterized protein</fullName>
    </submittedName>
</protein>
<accession>A0A1S7LHT0</accession>
<proteinExistence type="predicted"/>